<dbReference type="RefSeq" id="WP_250024877.1">
    <property type="nucleotide sequence ID" value="NZ_CP097330.1"/>
</dbReference>
<dbReference type="AlphaFoldDB" id="A0AAE9I0M0"/>
<dbReference type="Proteomes" id="UP001056132">
    <property type="component" value="Chromosome 1"/>
</dbReference>
<proteinExistence type="predicted"/>
<dbReference type="KEGG" id="ccam:M5D45_16635"/>
<sequence length="162" mass="17355">MDFQQFAATAPDVYAAMGGVGRAVDASGLDKALTELVKLRVSQLNGCAFCLQFHLNIARKLDIDPRKFDLLAGWRDAGIYTEREQAALAWAEALVRMTDHAALDAAQAQVKVAFTEPERVFLATAIAAINAWNRIAVGLHFPPPAATSVTPTTSTTPTGSRA</sequence>
<dbReference type="InterPro" id="IPR004675">
    <property type="entry name" value="AhpD_core"/>
</dbReference>
<name>A0AAE9I0M0_9BURK</name>
<dbReference type="InterPro" id="IPR003779">
    <property type="entry name" value="CMD-like"/>
</dbReference>
<dbReference type="EMBL" id="CP097330">
    <property type="protein sequence ID" value="URF04081.1"/>
    <property type="molecule type" value="Genomic_DNA"/>
</dbReference>
<protein>
    <submittedName>
        <fullName evidence="2">Carboxymuconolactone decarboxylase family protein</fullName>
    </submittedName>
</protein>
<evidence type="ECO:0000259" key="1">
    <source>
        <dbReference type="Pfam" id="PF02627"/>
    </source>
</evidence>
<dbReference type="NCBIfam" id="TIGR00778">
    <property type="entry name" value="ahpD_dom"/>
    <property type="match status" value="1"/>
</dbReference>
<evidence type="ECO:0000313" key="2">
    <source>
        <dbReference type="EMBL" id="URF04081.1"/>
    </source>
</evidence>
<reference evidence="2" key="2">
    <citation type="submission" date="2022-05" db="EMBL/GenBank/DDBJ databases">
        <authorList>
            <person name="Kunte H.-J."/>
        </authorList>
    </citation>
    <scope>NUCLEOTIDE SEQUENCE</scope>
    <source>
        <strain evidence="2">G5</strain>
    </source>
</reference>
<dbReference type="PANTHER" id="PTHR34846">
    <property type="entry name" value="4-CARBOXYMUCONOLACTONE DECARBOXYLASE FAMILY PROTEIN (AFU_ORTHOLOGUE AFUA_6G11590)"/>
    <property type="match status" value="1"/>
</dbReference>
<feature type="domain" description="Carboxymuconolactone decarboxylase-like" evidence="1">
    <location>
        <begin position="11"/>
        <end position="93"/>
    </location>
</feature>
<organism evidence="2 3">
    <name type="scientific">Cupriavidus campinensis</name>
    <dbReference type="NCBI Taxonomy" id="151783"/>
    <lineage>
        <taxon>Bacteria</taxon>
        <taxon>Pseudomonadati</taxon>
        <taxon>Pseudomonadota</taxon>
        <taxon>Betaproteobacteria</taxon>
        <taxon>Burkholderiales</taxon>
        <taxon>Burkholderiaceae</taxon>
        <taxon>Cupriavidus</taxon>
    </lineage>
</organism>
<dbReference type="SUPFAM" id="SSF69118">
    <property type="entry name" value="AhpD-like"/>
    <property type="match status" value="1"/>
</dbReference>
<gene>
    <name evidence="2" type="ORF">M5D45_16635</name>
</gene>
<dbReference type="PANTHER" id="PTHR34846:SF10">
    <property type="entry name" value="CYTOPLASMIC PROTEIN"/>
    <property type="match status" value="1"/>
</dbReference>
<dbReference type="GO" id="GO:0051920">
    <property type="term" value="F:peroxiredoxin activity"/>
    <property type="evidence" value="ECO:0007669"/>
    <property type="project" value="InterPro"/>
</dbReference>
<dbReference type="Gene3D" id="1.20.1290.10">
    <property type="entry name" value="AhpD-like"/>
    <property type="match status" value="1"/>
</dbReference>
<accession>A0AAE9I0M0</accession>
<dbReference type="Pfam" id="PF02627">
    <property type="entry name" value="CMD"/>
    <property type="match status" value="1"/>
</dbReference>
<evidence type="ECO:0000313" key="3">
    <source>
        <dbReference type="Proteomes" id="UP001056132"/>
    </source>
</evidence>
<reference evidence="2" key="1">
    <citation type="journal article" date="2022" name="Microbiol. Resour. Announc.">
        <title>Genome Sequence of Cupriavidus campinensis Strain G5, a Member of a Bacterial Consortium Capable of Polyethylene Degradation.</title>
        <authorList>
            <person name="Schneider B."/>
            <person name="Pfeiffer F."/>
            <person name="Dyall-Smith M."/>
            <person name="Kunte H.J."/>
        </authorList>
    </citation>
    <scope>NUCLEOTIDE SEQUENCE</scope>
    <source>
        <strain evidence="2">G5</strain>
    </source>
</reference>
<dbReference type="InterPro" id="IPR029032">
    <property type="entry name" value="AhpD-like"/>
</dbReference>